<dbReference type="GO" id="GO:0005886">
    <property type="term" value="C:plasma membrane"/>
    <property type="evidence" value="ECO:0007669"/>
    <property type="project" value="UniProtKB-SubCell"/>
</dbReference>
<keyword evidence="9 12" id="KW-0472">Membrane</keyword>
<dbReference type="PROSITE" id="PS51762">
    <property type="entry name" value="GH16_2"/>
    <property type="match status" value="1"/>
</dbReference>
<organism evidence="14 15">
    <name type="scientific">Aspergillus leporis</name>
    <dbReference type="NCBI Taxonomy" id="41062"/>
    <lineage>
        <taxon>Eukaryota</taxon>
        <taxon>Fungi</taxon>
        <taxon>Dikarya</taxon>
        <taxon>Ascomycota</taxon>
        <taxon>Pezizomycotina</taxon>
        <taxon>Eurotiomycetes</taxon>
        <taxon>Eurotiomycetidae</taxon>
        <taxon>Eurotiales</taxon>
        <taxon>Aspergillaceae</taxon>
        <taxon>Aspergillus</taxon>
        <taxon>Aspergillus subgen. Circumdati</taxon>
    </lineage>
</organism>
<feature type="domain" description="GH16" evidence="13">
    <location>
        <begin position="94"/>
        <end position="334"/>
    </location>
</feature>
<evidence type="ECO:0000256" key="3">
    <source>
        <dbReference type="ARBA" id="ARBA00006865"/>
    </source>
</evidence>
<dbReference type="InterPro" id="IPR013320">
    <property type="entry name" value="ConA-like_dom_sf"/>
</dbReference>
<comment type="similarity">
    <text evidence="3">Belongs to the glycosyl hydrolase 16 family.</text>
</comment>
<evidence type="ECO:0000256" key="8">
    <source>
        <dbReference type="ARBA" id="ARBA00023001"/>
    </source>
</evidence>
<evidence type="ECO:0000256" key="6">
    <source>
        <dbReference type="ARBA" id="ARBA00022622"/>
    </source>
</evidence>
<dbReference type="CDD" id="cd02181">
    <property type="entry name" value="GH16_fungal_Lam16A_glucanase"/>
    <property type="match status" value="1"/>
</dbReference>
<reference evidence="14 15" key="1">
    <citation type="submission" date="2019-04" db="EMBL/GenBank/DDBJ databases">
        <title>Friends and foes A comparative genomics study of 23 Aspergillus species from section Flavi.</title>
        <authorList>
            <consortium name="DOE Joint Genome Institute"/>
            <person name="Kjaerbolling I."/>
            <person name="Vesth T."/>
            <person name="Frisvad J.C."/>
            <person name="Nybo J.L."/>
            <person name="Theobald S."/>
            <person name="Kildgaard S."/>
            <person name="Isbrandt T."/>
            <person name="Kuo A."/>
            <person name="Sato A."/>
            <person name="Lyhne E.K."/>
            <person name="Kogle M.E."/>
            <person name="Wiebenga A."/>
            <person name="Kun R.S."/>
            <person name="Lubbers R.J."/>
            <person name="Makela M.R."/>
            <person name="Barry K."/>
            <person name="Chovatia M."/>
            <person name="Clum A."/>
            <person name="Daum C."/>
            <person name="Haridas S."/>
            <person name="He G."/>
            <person name="LaButti K."/>
            <person name="Lipzen A."/>
            <person name="Mondo S."/>
            <person name="Riley R."/>
            <person name="Salamov A."/>
            <person name="Simmons B.A."/>
            <person name="Magnuson J.K."/>
            <person name="Henrissat B."/>
            <person name="Mortensen U.H."/>
            <person name="Larsen T.O."/>
            <person name="Devries R.P."/>
            <person name="Grigoriev I.V."/>
            <person name="Machida M."/>
            <person name="Baker S.E."/>
            <person name="Andersen M.R."/>
        </authorList>
    </citation>
    <scope>NUCLEOTIDE SEQUENCE [LARGE SCALE GENOMIC DNA]</scope>
    <source>
        <strain evidence="14 15">CBS 151.66</strain>
    </source>
</reference>
<keyword evidence="11" id="KW-0326">Glycosidase</keyword>
<dbReference type="EC" id="3.2.1.6" evidence="4"/>
<keyword evidence="5" id="KW-1003">Cell membrane</keyword>
<evidence type="ECO:0000256" key="10">
    <source>
        <dbReference type="ARBA" id="ARBA00023288"/>
    </source>
</evidence>
<dbReference type="GO" id="GO:0052861">
    <property type="term" value="F:endo-1,3(4)-beta-glucanase activity"/>
    <property type="evidence" value="ECO:0007669"/>
    <property type="project" value="UniProtKB-EC"/>
</dbReference>
<keyword evidence="8" id="KW-0119">Carbohydrate metabolism</keyword>
<evidence type="ECO:0000256" key="12">
    <source>
        <dbReference type="SAM" id="Phobius"/>
    </source>
</evidence>
<comment type="catalytic activity">
    <reaction evidence="1">
        <text>Endohydrolysis of (1-&gt;3)- or (1-&gt;4)-linkages in beta-D-glucans when the glucose residue whose reducing group is involved in the linkage to be hydrolyzed is itself substituted at C-3.</text>
        <dbReference type="EC" id="3.2.1.6"/>
    </reaction>
</comment>
<evidence type="ECO:0000256" key="11">
    <source>
        <dbReference type="ARBA" id="ARBA00023295"/>
    </source>
</evidence>
<dbReference type="GO" id="GO:0030245">
    <property type="term" value="P:cellulose catabolic process"/>
    <property type="evidence" value="ECO:0007669"/>
    <property type="project" value="UniProtKB-KW"/>
</dbReference>
<feature type="transmembrane region" description="Helical" evidence="12">
    <location>
        <begin position="67"/>
        <end position="85"/>
    </location>
</feature>
<dbReference type="EMBL" id="ML732221">
    <property type="protein sequence ID" value="KAB8073781.1"/>
    <property type="molecule type" value="Genomic_DNA"/>
</dbReference>
<keyword evidence="14" id="KW-0430">Lectin</keyword>
<accession>A0A5N5WZ52</accession>
<evidence type="ECO:0000256" key="9">
    <source>
        <dbReference type="ARBA" id="ARBA00023136"/>
    </source>
</evidence>
<keyword evidence="8" id="KW-0624">Polysaccharide degradation</keyword>
<dbReference type="PANTHER" id="PTHR10963:SF42">
    <property type="entry name" value="PUTATIVE (AFU_ORTHOLOGUE AFUA_5G02280)-RELATED"/>
    <property type="match status" value="1"/>
</dbReference>
<dbReference type="GO" id="GO:0030246">
    <property type="term" value="F:carbohydrate binding"/>
    <property type="evidence" value="ECO:0007669"/>
    <property type="project" value="UniProtKB-KW"/>
</dbReference>
<dbReference type="InterPro" id="IPR050546">
    <property type="entry name" value="Glycosyl_Hydrlase_16"/>
</dbReference>
<evidence type="ECO:0000256" key="4">
    <source>
        <dbReference type="ARBA" id="ARBA00012599"/>
    </source>
</evidence>
<evidence type="ECO:0000259" key="13">
    <source>
        <dbReference type="PROSITE" id="PS51762"/>
    </source>
</evidence>
<evidence type="ECO:0000313" key="14">
    <source>
        <dbReference type="EMBL" id="KAB8073781.1"/>
    </source>
</evidence>
<keyword evidence="6" id="KW-0325">Glycoprotein</keyword>
<dbReference type="GO" id="GO:0098552">
    <property type="term" value="C:side of membrane"/>
    <property type="evidence" value="ECO:0007669"/>
    <property type="project" value="UniProtKB-KW"/>
</dbReference>
<dbReference type="PANTHER" id="PTHR10963">
    <property type="entry name" value="GLYCOSYL HYDROLASE-RELATED"/>
    <property type="match status" value="1"/>
</dbReference>
<keyword evidence="6" id="KW-0336">GPI-anchor</keyword>
<gene>
    <name evidence="14" type="ORF">BDV29DRAFT_174944</name>
</gene>
<keyword evidence="12" id="KW-1133">Transmembrane helix</keyword>
<keyword evidence="8" id="KW-0136">Cellulose degradation</keyword>
<proteinExistence type="inferred from homology"/>
<dbReference type="InterPro" id="IPR000757">
    <property type="entry name" value="Beta-glucanase-like"/>
</dbReference>
<keyword evidence="12" id="KW-0812">Transmembrane</keyword>
<comment type="subcellular location">
    <subcellularLocation>
        <location evidence="2">Cell membrane</location>
        <topology evidence="2">Lipid-anchor</topology>
        <topology evidence="2">GPI-anchor</topology>
    </subcellularLocation>
</comment>
<name>A0A5N5WZ52_9EURO</name>
<protein>
    <recommendedName>
        <fullName evidence="4">endo-1,3(4)-beta-glucanase</fullName>
        <ecNumber evidence="4">3.2.1.6</ecNumber>
    </recommendedName>
</protein>
<evidence type="ECO:0000313" key="15">
    <source>
        <dbReference type="Proteomes" id="UP000326565"/>
    </source>
</evidence>
<dbReference type="AlphaFoldDB" id="A0A5N5WZ52"/>
<evidence type="ECO:0000256" key="2">
    <source>
        <dbReference type="ARBA" id="ARBA00004609"/>
    </source>
</evidence>
<dbReference type="OrthoDB" id="192832at2759"/>
<dbReference type="FunFam" id="2.60.120.200:FF:000114">
    <property type="entry name" value="Probable endo-1,3(4)-beta-glucanase NFIA_089530"/>
    <property type="match status" value="1"/>
</dbReference>
<evidence type="ECO:0000256" key="1">
    <source>
        <dbReference type="ARBA" id="ARBA00000124"/>
    </source>
</evidence>
<keyword evidence="7" id="KW-0378">Hydrolase</keyword>
<evidence type="ECO:0000256" key="7">
    <source>
        <dbReference type="ARBA" id="ARBA00022801"/>
    </source>
</evidence>
<dbReference type="Proteomes" id="UP000326565">
    <property type="component" value="Unassembled WGS sequence"/>
</dbReference>
<dbReference type="Gene3D" id="2.60.120.200">
    <property type="match status" value="1"/>
</dbReference>
<keyword evidence="15" id="KW-1185">Reference proteome</keyword>
<dbReference type="Pfam" id="PF26113">
    <property type="entry name" value="GH16_XgeA"/>
    <property type="match status" value="1"/>
</dbReference>
<dbReference type="SUPFAM" id="SSF49899">
    <property type="entry name" value="Concanavalin A-like lectins/glucanases"/>
    <property type="match status" value="1"/>
</dbReference>
<sequence>MTGRTYHTPPDDFSRYGGATAHLPKLEVNDLQHAGPPPDPGTKYTPQPLGPALAWYNPRGWSLRTKLIAGVVAVAIVVAVIVGAVEGTKANRYPDYTKLNYKLVDTYSGSSFFDRFNYYHDEDPTDGFVQYVDQTAANTLNLTYATDSSVVLRVDTSNKNAANGRQSVRLESKTSYDNGLFIFDILHTPYGCGTWPALWLTDPTNWPTNGEIDVLETTNNAPEGNAVTLHTTTGCSMKVKRKQTGDAVYTNCDNSTHSNAGCGVQSSPDSYGEPFNKKGGGVYALELRDAGIRAWMFSRDSIPDDITNSNSSPDPSTWGTALADFPNTDCDISSHFRNQSIIINIDLCGQLGAQAQFYTEQSHCPGTCNDFVARNPSAFTEAYWEFRSFKIYNSQ</sequence>
<evidence type="ECO:0000256" key="5">
    <source>
        <dbReference type="ARBA" id="ARBA00022475"/>
    </source>
</evidence>
<keyword evidence="10" id="KW-0449">Lipoprotein</keyword>